<feature type="compositionally biased region" description="Basic and acidic residues" evidence="1">
    <location>
        <begin position="32"/>
        <end position="44"/>
    </location>
</feature>
<gene>
    <name evidence="2" type="ORF">BN000_03129</name>
</gene>
<dbReference type="Proteomes" id="UP000199601">
    <property type="component" value="Unassembled WGS sequence"/>
</dbReference>
<proteinExistence type="predicted"/>
<name>A0A0U1DHD2_9MYCO</name>
<protein>
    <submittedName>
        <fullName evidence="2">Uncharacterized protein</fullName>
    </submittedName>
</protein>
<dbReference type="EMBL" id="CTEC01000002">
    <property type="protein sequence ID" value="CQD15110.1"/>
    <property type="molecule type" value="Genomic_DNA"/>
</dbReference>
<feature type="region of interest" description="Disordered" evidence="1">
    <location>
        <begin position="1"/>
        <end position="44"/>
    </location>
</feature>
<organism evidence="2 3">
    <name type="scientific">Mycobacterium europaeum</name>
    <dbReference type="NCBI Taxonomy" id="761804"/>
    <lineage>
        <taxon>Bacteria</taxon>
        <taxon>Bacillati</taxon>
        <taxon>Actinomycetota</taxon>
        <taxon>Actinomycetes</taxon>
        <taxon>Mycobacteriales</taxon>
        <taxon>Mycobacteriaceae</taxon>
        <taxon>Mycobacterium</taxon>
        <taxon>Mycobacterium simiae complex</taxon>
    </lineage>
</organism>
<reference evidence="3" key="1">
    <citation type="submission" date="2015-03" db="EMBL/GenBank/DDBJ databases">
        <authorList>
            <person name="Urmite Genomes"/>
        </authorList>
    </citation>
    <scope>NUCLEOTIDE SEQUENCE [LARGE SCALE GENOMIC DNA]</scope>
    <source>
        <strain evidence="3">CSUR P1344</strain>
    </source>
</reference>
<evidence type="ECO:0000313" key="2">
    <source>
        <dbReference type="EMBL" id="CQD15110.1"/>
    </source>
</evidence>
<dbReference type="AlphaFoldDB" id="A0A0U1DHD2"/>
<sequence>MPTDHGLPLVKPPASLAEQTHAMSVTGPQSLEEMRGPRWEWDST</sequence>
<feature type="compositionally biased region" description="Polar residues" evidence="1">
    <location>
        <begin position="17"/>
        <end position="29"/>
    </location>
</feature>
<evidence type="ECO:0000256" key="1">
    <source>
        <dbReference type="SAM" id="MobiDB-lite"/>
    </source>
</evidence>
<accession>A0A0U1DHD2</accession>
<evidence type="ECO:0000313" key="3">
    <source>
        <dbReference type="Proteomes" id="UP000199601"/>
    </source>
</evidence>
<keyword evidence="3" id="KW-1185">Reference proteome</keyword>